<dbReference type="EMBL" id="LDZF01000010">
    <property type="protein sequence ID" value="KMK13741.1"/>
    <property type="molecule type" value="Genomic_DNA"/>
</dbReference>
<dbReference type="eggNOG" id="ENOG50331MQ">
    <property type="taxonomic scope" value="Bacteria"/>
</dbReference>
<feature type="transmembrane region" description="Helical" evidence="1">
    <location>
        <begin position="6"/>
        <end position="29"/>
    </location>
</feature>
<reference evidence="2 4" key="1">
    <citation type="submission" date="2015-05" db="EMBL/GenBank/DDBJ databases">
        <title>Genome sequences of Pluralibacter gergoviae.</title>
        <authorList>
            <person name="Greninger A.L."/>
            <person name="Miller S."/>
        </authorList>
    </citation>
    <scope>NUCLEOTIDE SEQUENCE [LARGE SCALE GENOMIC DNA]</scope>
    <source>
        <strain evidence="2 4">JS81F13</strain>
    </source>
</reference>
<dbReference type="InterPro" id="IPR022540">
    <property type="entry name" value="DUF2556"/>
</dbReference>
<protein>
    <submittedName>
        <fullName evidence="3">DUF2556 family protein</fullName>
    </submittedName>
    <submittedName>
        <fullName evidence="2">Membrane protein</fullName>
    </submittedName>
</protein>
<evidence type="ECO:0000313" key="3">
    <source>
        <dbReference type="EMBL" id="MDQ2310087.1"/>
    </source>
</evidence>
<proteinExistence type="predicted"/>
<reference evidence="3" key="2">
    <citation type="submission" date="2023-08" db="EMBL/GenBank/DDBJ databases">
        <title>WGS of pathogenic bacterial species, Los Angeles County Public Health Laboratories.</title>
        <authorList>
            <person name="Garrigues J.M."/>
            <person name="Green N.M."/>
        </authorList>
    </citation>
    <scope>NUCLEOTIDE SEQUENCE</scope>
    <source>
        <strain evidence="3">LACPHL-BACT-2023-00068</strain>
    </source>
</reference>
<dbReference type="Proteomes" id="UP000036196">
    <property type="component" value="Unassembled WGS sequence"/>
</dbReference>
<evidence type="ECO:0000313" key="4">
    <source>
        <dbReference type="Proteomes" id="UP000036196"/>
    </source>
</evidence>
<dbReference type="OrthoDB" id="6571029at2"/>
<organism evidence="2 4">
    <name type="scientific">Pluralibacter gergoviae</name>
    <name type="common">Enterobacter gergoviae</name>
    <dbReference type="NCBI Taxonomy" id="61647"/>
    <lineage>
        <taxon>Bacteria</taxon>
        <taxon>Pseudomonadati</taxon>
        <taxon>Pseudomonadota</taxon>
        <taxon>Gammaproteobacteria</taxon>
        <taxon>Enterobacterales</taxon>
        <taxon>Enterobacteriaceae</taxon>
        <taxon>Pluralibacter</taxon>
    </lineage>
</organism>
<evidence type="ECO:0000256" key="1">
    <source>
        <dbReference type="SAM" id="Phobius"/>
    </source>
</evidence>
<dbReference type="PATRIC" id="fig|61647.14.peg.5077"/>
<dbReference type="Pfam" id="PF10831">
    <property type="entry name" value="DUF2556"/>
    <property type="match status" value="1"/>
</dbReference>
<keyword evidence="4" id="KW-1185">Reference proteome</keyword>
<name>A0A089QW10_PLUGE</name>
<dbReference type="STRING" id="61647.LG71_01465"/>
<keyword evidence="1" id="KW-1133">Transmembrane helix</keyword>
<evidence type="ECO:0000313" key="2">
    <source>
        <dbReference type="EMBL" id="KMK13741.1"/>
    </source>
</evidence>
<dbReference type="RefSeq" id="WP_043086297.1">
    <property type="nucleotide sequence ID" value="NZ_CACVCI010000001.1"/>
</dbReference>
<comment type="caution">
    <text evidence="2">The sequence shown here is derived from an EMBL/GenBank/DDBJ whole genome shotgun (WGS) entry which is preliminary data.</text>
</comment>
<dbReference type="EMBL" id="JAVDNV010000008">
    <property type="protein sequence ID" value="MDQ2310087.1"/>
    <property type="molecule type" value="Genomic_DNA"/>
</dbReference>
<keyword evidence="1" id="KW-0812">Transmembrane</keyword>
<gene>
    <name evidence="2" type="ORF">ABW06_11135</name>
    <name evidence="3" type="ORF">RBJ30_13410</name>
</gene>
<dbReference type="GeneID" id="61382090"/>
<accession>A0A089QW10</accession>
<dbReference type="Proteomes" id="UP001236270">
    <property type="component" value="Unassembled WGS sequence"/>
</dbReference>
<dbReference type="AlphaFoldDB" id="A0A089QW10"/>
<keyword evidence="1" id="KW-0472">Membrane</keyword>
<sequence>MLRKYGWLIAFALLMFLFEGIVMHLIEVLTTEYDKCRNMDSVNPLKLVKCSDLNMGE</sequence>